<evidence type="ECO:0000256" key="8">
    <source>
        <dbReference type="ARBA" id="ARBA00022741"/>
    </source>
</evidence>
<keyword evidence="5" id="KW-0109">Calcium transport</keyword>
<sequence>MELKLYSMEEKPFPAWSWSVEQCLKELNVKLDKGLSYYEVEKRRERYGWNELAKEKGKPLWRSVLEQFDDMLVKILLVAAFISFILAYLHAGESVEAGFEAYVEPLVIVLILALNAIVGVWQETNAEKALEALKEMQCESGKVLRDGYMMPDLPARELVPGDIVELRVGDKVPADMRVAVLKTSTLRVEQSSLTGEAMPVLKGTAPIFVYDCELQAKENMVFAGTTVVNGSCICIVISTGMKTEIGKIQKQIHEASLEESDTPLKKKLDEFGGRLTTAIGLACLIVWAINYKNFLSWDVVDGWPANIRFSFEKCTYYFKIAVALAVAAIPEGLPAVITTCLALGTRKMAQKNAIVRKLPSVETLGCTTVICSDKTGTLTTNQMSATEFFTLGGKTTSSRVFHVEGTTYDPKDGGIVDWTCYNMDANLQAMAEICAVCNDAGIFCDGRLFRATGLPTEAALKVLVEKMGVPDAKARDKIRDMQLAANYLIDRSTVKLGSCEWWTKRVKRLATLEFDRIRKSMSVIVREPNGQNRLLVKGAVESLLERSSHVQLADGSVVPIDEPCKQLLSLRLLEMSSKGLRCLGLAFKDDLGEFSDYYAENHPAHKKLLDPAYYMSIESDLVFVGVAGLRDPPREEVHQAIEDCRGAGIRVMVITGDNKSTAEAICKDIKLFDEAEGLRGRSFTGKEFTALSPSEQMEILSKPGGKVAKEASDMVLADDNFSTIVSAVAEGRSIYNNMKAFIRYMISSNVGEVISIFLTAALGIPECMIPVQLLWVNLVTDGPPATALGFNPADVDIMRKPPRKSNDALINSWVLFRYLVIGSYVGIATVGIFVLWYTQASFLGINLVSDGHTLVQFSQLRNWGECPTWSNFTVTPYQVGGGRMITFANPCDYFSAGKVKAMTLSLSVLVAIEMFNSLNALSEDNSLVTMPPWRNPWLLVAMSVSFGLHCVILYVPFLANVFGIVPLSLKEWFLVILVSAPVILIDEALKFVARSGGYRAKKEKLALKYNLHEQNHFTTSQKPKRTPKIGDAVELTASFRDKFDPFQQDVFHPSSNSYDMTSKTPMLHERENKWVGLIEHFRIGILNQLQKRKDDATYC</sequence>
<dbReference type="FunFam" id="2.70.150.10:FF:000014">
    <property type="entry name" value="Calcium-transporting ATPase, putative"/>
    <property type="match status" value="1"/>
</dbReference>
<dbReference type="InterPro" id="IPR023214">
    <property type="entry name" value="HAD_sf"/>
</dbReference>
<dbReference type="Gene3D" id="1.20.1110.10">
    <property type="entry name" value="Calcium-transporting ATPase, transmembrane domain"/>
    <property type="match status" value="3"/>
</dbReference>
<dbReference type="Gene3D" id="3.40.1110.10">
    <property type="entry name" value="Calcium-transporting ATPase, cytoplasmic domain N"/>
    <property type="match status" value="1"/>
</dbReference>
<dbReference type="SUPFAM" id="SSF81665">
    <property type="entry name" value="Calcium ATPase, transmembrane domain M"/>
    <property type="match status" value="1"/>
</dbReference>
<dbReference type="PANTHER" id="PTHR42861">
    <property type="entry name" value="CALCIUM-TRANSPORTING ATPASE"/>
    <property type="match status" value="1"/>
</dbReference>
<protein>
    <recommendedName>
        <fullName evidence="3">P-type Ca(2+) transporter</fullName>
        <ecNumber evidence="3">7.2.2.10</ecNumber>
    </recommendedName>
</protein>
<dbReference type="AlphaFoldDB" id="A0A5N5KDG5"/>
<evidence type="ECO:0000259" key="17">
    <source>
        <dbReference type="SMART" id="SM00831"/>
    </source>
</evidence>
<dbReference type="FunFam" id="1.20.1110.10:FF:000077">
    <property type="entry name" value="ECA1 (ER-TYPE CA2+-ATPASE 1)"/>
    <property type="match status" value="1"/>
</dbReference>
<dbReference type="InterPro" id="IPR023298">
    <property type="entry name" value="ATPase_P-typ_TM_dom_sf"/>
</dbReference>
<evidence type="ECO:0000256" key="4">
    <source>
        <dbReference type="ARBA" id="ARBA00022448"/>
    </source>
</evidence>
<accession>A0A5N5KDG5</accession>
<feature type="transmembrane region" description="Helical" evidence="16">
    <location>
        <begin position="316"/>
        <end position="343"/>
    </location>
</feature>
<dbReference type="SUPFAM" id="SSF81653">
    <property type="entry name" value="Calcium ATPase, transduction domain A"/>
    <property type="match status" value="1"/>
</dbReference>
<feature type="transmembrane region" description="Helical" evidence="16">
    <location>
        <begin position="741"/>
        <end position="764"/>
    </location>
</feature>
<evidence type="ECO:0000256" key="11">
    <source>
        <dbReference type="ARBA" id="ARBA00022842"/>
    </source>
</evidence>
<reference evidence="19" key="1">
    <citation type="journal article" date="2019" name="Gigascience">
        <title>De novo genome assembly of the endangered Acer yangbiense, a plant species with extremely small populations endemic to Yunnan Province, China.</title>
        <authorList>
            <person name="Yang J."/>
            <person name="Wariss H.M."/>
            <person name="Tao L."/>
            <person name="Zhang R."/>
            <person name="Yun Q."/>
            <person name="Hollingsworth P."/>
            <person name="Dao Z."/>
            <person name="Luo G."/>
            <person name="Guo H."/>
            <person name="Ma Y."/>
            <person name="Sun W."/>
        </authorList>
    </citation>
    <scope>NUCLEOTIDE SEQUENCE [LARGE SCALE GENOMIC DNA]</scope>
    <source>
        <strain evidence="19">cv. br00</strain>
    </source>
</reference>
<evidence type="ECO:0000256" key="14">
    <source>
        <dbReference type="ARBA" id="ARBA00023065"/>
    </source>
</evidence>
<dbReference type="InterPro" id="IPR036412">
    <property type="entry name" value="HAD-like_sf"/>
</dbReference>
<evidence type="ECO:0000256" key="16">
    <source>
        <dbReference type="SAM" id="Phobius"/>
    </source>
</evidence>
<dbReference type="SUPFAM" id="SSF56784">
    <property type="entry name" value="HAD-like"/>
    <property type="match status" value="1"/>
</dbReference>
<dbReference type="Pfam" id="PF00690">
    <property type="entry name" value="Cation_ATPase_N"/>
    <property type="match status" value="1"/>
</dbReference>
<dbReference type="EMBL" id="VDCV01000014">
    <property type="protein sequence ID" value="KAB5527227.1"/>
    <property type="molecule type" value="Genomic_DNA"/>
</dbReference>
<comment type="caution">
    <text evidence="18">The sequence shown here is derived from an EMBL/GenBank/DDBJ whole genome shotgun (WGS) entry which is preliminary data.</text>
</comment>
<evidence type="ECO:0000256" key="7">
    <source>
        <dbReference type="ARBA" id="ARBA00022723"/>
    </source>
</evidence>
<comment type="subcellular location">
    <subcellularLocation>
        <location evidence="1">Membrane</location>
        <topology evidence="1">Multi-pass membrane protein</topology>
    </subcellularLocation>
</comment>
<dbReference type="GO" id="GO:0016887">
    <property type="term" value="F:ATP hydrolysis activity"/>
    <property type="evidence" value="ECO:0007669"/>
    <property type="project" value="InterPro"/>
</dbReference>
<dbReference type="GO" id="GO:0005388">
    <property type="term" value="F:P-type calcium transporter activity"/>
    <property type="evidence" value="ECO:0007669"/>
    <property type="project" value="UniProtKB-EC"/>
</dbReference>
<dbReference type="InterPro" id="IPR023299">
    <property type="entry name" value="ATPase_P-typ_cyto_dom_N"/>
</dbReference>
<keyword evidence="15 16" id="KW-0472">Membrane</keyword>
<dbReference type="InterPro" id="IPR001757">
    <property type="entry name" value="P_typ_ATPase"/>
</dbReference>
<proteinExistence type="inferred from homology"/>
<keyword evidence="6 16" id="KW-0812">Transmembrane</keyword>
<dbReference type="EC" id="7.2.2.10" evidence="3"/>
<evidence type="ECO:0000256" key="10">
    <source>
        <dbReference type="ARBA" id="ARBA00022840"/>
    </source>
</evidence>
<keyword evidence="9" id="KW-0106">Calcium</keyword>
<organism evidence="18 19">
    <name type="scientific">Salix brachista</name>
    <dbReference type="NCBI Taxonomy" id="2182728"/>
    <lineage>
        <taxon>Eukaryota</taxon>
        <taxon>Viridiplantae</taxon>
        <taxon>Streptophyta</taxon>
        <taxon>Embryophyta</taxon>
        <taxon>Tracheophyta</taxon>
        <taxon>Spermatophyta</taxon>
        <taxon>Magnoliopsida</taxon>
        <taxon>eudicotyledons</taxon>
        <taxon>Gunneridae</taxon>
        <taxon>Pentapetalae</taxon>
        <taxon>rosids</taxon>
        <taxon>fabids</taxon>
        <taxon>Malpighiales</taxon>
        <taxon>Salicaceae</taxon>
        <taxon>Saliceae</taxon>
        <taxon>Salix</taxon>
    </lineage>
</organism>
<feature type="domain" description="Cation-transporting P-type ATPase N-terminal" evidence="17">
    <location>
        <begin position="14"/>
        <end position="88"/>
    </location>
</feature>
<dbReference type="FunFam" id="1.20.1110.10:FF:000065">
    <property type="entry name" value="Sarcoplasmic/endoplasmic reticulum calcium ATPase 1"/>
    <property type="match status" value="1"/>
</dbReference>
<dbReference type="SFLD" id="SFLDS00003">
    <property type="entry name" value="Haloacid_Dehalogenase"/>
    <property type="match status" value="1"/>
</dbReference>
<evidence type="ECO:0000256" key="13">
    <source>
        <dbReference type="ARBA" id="ARBA00022989"/>
    </source>
</evidence>
<name>A0A5N5KDG5_9ROSI</name>
<dbReference type="PROSITE" id="PS00154">
    <property type="entry name" value="ATPASE_E1_E2"/>
    <property type="match status" value="1"/>
</dbReference>
<evidence type="ECO:0000256" key="15">
    <source>
        <dbReference type="ARBA" id="ARBA00023136"/>
    </source>
</evidence>
<dbReference type="PRINTS" id="PR00121">
    <property type="entry name" value="NAKATPASE"/>
</dbReference>
<dbReference type="FunFam" id="3.40.1110.10:FF:000021">
    <property type="entry name" value="calcium-transporting ATPase, endoplasmic reticulum-type"/>
    <property type="match status" value="1"/>
</dbReference>
<evidence type="ECO:0000256" key="1">
    <source>
        <dbReference type="ARBA" id="ARBA00004141"/>
    </source>
</evidence>
<dbReference type="Gene3D" id="3.40.50.1000">
    <property type="entry name" value="HAD superfamily/HAD-like"/>
    <property type="match status" value="1"/>
</dbReference>
<dbReference type="InterPro" id="IPR059000">
    <property type="entry name" value="ATPase_P-type_domA"/>
</dbReference>
<keyword evidence="4" id="KW-0813">Transport</keyword>
<gene>
    <name evidence="18" type="ORF">DKX38_021074</name>
</gene>
<feature type="transmembrane region" description="Helical" evidence="16">
    <location>
        <begin position="271"/>
        <end position="289"/>
    </location>
</feature>
<keyword evidence="12" id="KW-1278">Translocase</keyword>
<dbReference type="GO" id="GO:0005524">
    <property type="term" value="F:ATP binding"/>
    <property type="evidence" value="ECO:0007669"/>
    <property type="project" value="UniProtKB-KW"/>
</dbReference>
<dbReference type="GO" id="GO:0016020">
    <property type="term" value="C:membrane"/>
    <property type="evidence" value="ECO:0007669"/>
    <property type="project" value="UniProtKB-SubCell"/>
</dbReference>
<keyword evidence="11" id="KW-0460">Magnesium</keyword>
<dbReference type="PRINTS" id="PR00119">
    <property type="entry name" value="CATATPASE"/>
</dbReference>
<feature type="transmembrane region" description="Helical" evidence="16">
    <location>
        <begin position="972"/>
        <end position="993"/>
    </location>
</feature>
<keyword evidence="13 16" id="KW-1133">Transmembrane helix</keyword>
<keyword evidence="8" id="KW-0547">Nucleotide-binding</keyword>
<dbReference type="Pfam" id="PF13246">
    <property type="entry name" value="Cation_ATPase"/>
    <property type="match status" value="1"/>
</dbReference>
<dbReference type="InterPro" id="IPR004014">
    <property type="entry name" value="ATPase_P-typ_cation-transptr_N"/>
</dbReference>
<evidence type="ECO:0000313" key="18">
    <source>
        <dbReference type="EMBL" id="KAB5527227.1"/>
    </source>
</evidence>
<dbReference type="Proteomes" id="UP000326939">
    <property type="component" value="Chromosome 14"/>
</dbReference>
<keyword evidence="10" id="KW-0067">ATP-binding</keyword>
<dbReference type="InterPro" id="IPR006068">
    <property type="entry name" value="ATPase_P-typ_cation-transptr_C"/>
</dbReference>
<dbReference type="SMART" id="SM00831">
    <property type="entry name" value="Cation_ATPase_N"/>
    <property type="match status" value="1"/>
</dbReference>
<evidence type="ECO:0000256" key="5">
    <source>
        <dbReference type="ARBA" id="ARBA00022568"/>
    </source>
</evidence>
<dbReference type="Pfam" id="PF00689">
    <property type="entry name" value="Cation_ATPase_C"/>
    <property type="match status" value="1"/>
</dbReference>
<dbReference type="GO" id="GO:0046872">
    <property type="term" value="F:metal ion binding"/>
    <property type="evidence" value="ECO:0007669"/>
    <property type="project" value="UniProtKB-KW"/>
</dbReference>
<keyword evidence="14" id="KW-0406">Ion transport</keyword>
<feature type="transmembrane region" description="Helical" evidence="16">
    <location>
        <begin position="101"/>
        <end position="121"/>
    </location>
</feature>
<evidence type="ECO:0000256" key="3">
    <source>
        <dbReference type="ARBA" id="ARBA00012790"/>
    </source>
</evidence>
<evidence type="ECO:0000256" key="12">
    <source>
        <dbReference type="ARBA" id="ARBA00022967"/>
    </source>
</evidence>
<evidence type="ECO:0000256" key="2">
    <source>
        <dbReference type="ARBA" id="ARBA00005675"/>
    </source>
</evidence>
<evidence type="ECO:0000313" key="19">
    <source>
        <dbReference type="Proteomes" id="UP000326939"/>
    </source>
</evidence>
<keyword evidence="19" id="KW-1185">Reference proteome</keyword>
<keyword evidence="7" id="KW-0479">Metal-binding</keyword>
<dbReference type="NCBIfam" id="TIGR01494">
    <property type="entry name" value="ATPase_P-type"/>
    <property type="match status" value="1"/>
</dbReference>
<feature type="transmembrane region" description="Helical" evidence="16">
    <location>
        <begin position="815"/>
        <end position="837"/>
    </location>
</feature>
<evidence type="ECO:0000256" key="6">
    <source>
        <dbReference type="ARBA" id="ARBA00022692"/>
    </source>
</evidence>
<feature type="transmembrane region" description="Helical" evidence="16">
    <location>
        <begin position="71"/>
        <end position="89"/>
    </location>
</feature>
<dbReference type="InterPro" id="IPR018303">
    <property type="entry name" value="ATPase_P-typ_P_site"/>
</dbReference>
<dbReference type="SUPFAM" id="SSF81660">
    <property type="entry name" value="Metal cation-transporting ATPase, ATP-binding domain N"/>
    <property type="match status" value="1"/>
</dbReference>
<dbReference type="Pfam" id="PF00122">
    <property type="entry name" value="E1-E2_ATPase"/>
    <property type="match status" value="1"/>
</dbReference>
<dbReference type="InterPro" id="IPR008250">
    <property type="entry name" value="ATPase_P-typ_transduc_dom_A_sf"/>
</dbReference>
<feature type="transmembrane region" description="Helical" evidence="16">
    <location>
        <begin position="937"/>
        <end position="957"/>
    </location>
</feature>
<comment type="similarity">
    <text evidence="2">Belongs to the cation transport ATPase (P-type) (TC 3.A.3) family. Type IIA subfamily.</text>
</comment>
<evidence type="ECO:0000256" key="9">
    <source>
        <dbReference type="ARBA" id="ARBA00022837"/>
    </source>
</evidence>